<gene>
    <name evidence="3" type="ORF">A8C75_10190</name>
</gene>
<keyword evidence="1" id="KW-0472">Membrane</keyword>
<keyword evidence="2" id="KW-0732">Signal</keyword>
<evidence type="ECO:0000256" key="1">
    <source>
        <dbReference type="SAM" id="Phobius"/>
    </source>
</evidence>
<accession>A0A1A9EY58</accession>
<keyword evidence="1" id="KW-1133">Transmembrane helix</keyword>
<protein>
    <recommendedName>
        <fullName evidence="5">HupE / UreJ protein</fullName>
    </recommendedName>
</protein>
<feature type="signal peptide" evidence="2">
    <location>
        <begin position="1"/>
        <end position="29"/>
    </location>
</feature>
<keyword evidence="1" id="KW-0812">Transmembrane</keyword>
<keyword evidence="4" id="KW-1185">Reference proteome</keyword>
<feature type="transmembrane region" description="Helical" evidence="1">
    <location>
        <begin position="284"/>
        <end position="302"/>
    </location>
</feature>
<dbReference type="Proteomes" id="UP000078070">
    <property type="component" value="Chromosome"/>
</dbReference>
<dbReference type="Pfam" id="PF13795">
    <property type="entry name" value="HupE_UreJ_2"/>
    <property type="match status" value="1"/>
</dbReference>
<reference evidence="3 4" key="2">
    <citation type="journal article" date="2018" name="Int. J. Syst. Evol. Microbiol.">
        <title>Marinobacterium aestuarii sp. nov., a benzene-degrading marine bacterium isolated from estuary sediment.</title>
        <authorList>
            <person name="Bae S.S."/>
            <person name="Jung J."/>
            <person name="Chung D."/>
            <person name="Baek K."/>
        </authorList>
    </citation>
    <scope>NUCLEOTIDE SEQUENCE [LARGE SCALE GENOMIC DNA]</scope>
    <source>
        <strain evidence="3 4">ST58-10</strain>
    </source>
</reference>
<feature type="transmembrane region" description="Helical" evidence="1">
    <location>
        <begin position="308"/>
        <end position="329"/>
    </location>
</feature>
<feature type="chain" id="PRO_5008386527" description="HupE / UreJ protein" evidence="2">
    <location>
        <begin position="30"/>
        <end position="438"/>
    </location>
</feature>
<name>A0A1A9EY58_9GAMM</name>
<feature type="transmembrane region" description="Helical" evidence="1">
    <location>
        <begin position="367"/>
        <end position="392"/>
    </location>
</feature>
<feature type="transmembrane region" description="Helical" evidence="1">
    <location>
        <begin position="252"/>
        <end position="272"/>
    </location>
</feature>
<dbReference type="KEGG" id="mars:A8C75_10190"/>
<evidence type="ECO:0000313" key="4">
    <source>
        <dbReference type="Proteomes" id="UP000078070"/>
    </source>
</evidence>
<proteinExistence type="predicted"/>
<evidence type="ECO:0008006" key="5">
    <source>
        <dbReference type="Google" id="ProtNLM"/>
    </source>
</evidence>
<dbReference type="OrthoDB" id="9808870at2"/>
<dbReference type="AlphaFoldDB" id="A0A1A9EY58"/>
<sequence length="438" mass="48044">MHSFTGRIRSTLAPTLALCLLLAATQVQAHFQNFLARIVHIEAHMGGTLIHARLPLASVLLPKDWNPQEPLRGVPYVASNSAEDSPDALLLDTRALQAAPQQLETRLAQALQLLRPRPQNANTRPIETAPVISTIRIQAVTERSPFTHLPQIRAALNLPLDISQAPREMADALVDFRAFYPDIPFSDLIEIRSSPAEWADIAARSINIITLYGSDTGSKGQRTRLTSSGVLAQRLGSDSQLEWRLRDSLGSGFHHVMIGLDHVLFMLILILAARHWRGFVRNSLAFTLGHSITLALGAAGLVARAPWFIPLIETGIALSILYSGACLLLGAQQRLLAGRVFLIGLLHGLGFAFMLQQASGQAPGDTLLLWFGFNLGVELAQLSIYALALPLFWLLGRYWPPRRLPFRTLLATPCVLAALIWSGQRSLDLINVMGQHLS</sequence>
<evidence type="ECO:0000313" key="3">
    <source>
        <dbReference type="EMBL" id="ANG62817.1"/>
    </source>
</evidence>
<evidence type="ECO:0000256" key="2">
    <source>
        <dbReference type="SAM" id="SignalP"/>
    </source>
</evidence>
<dbReference type="EMBL" id="CP015839">
    <property type="protein sequence ID" value="ANG62817.1"/>
    <property type="molecule type" value="Genomic_DNA"/>
</dbReference>
<dbReference type="InterPro" id="IPR032809">
    <property type="entry name" value="Put_HupE_UreJ"/>
</dbReference>
<organism evidence="3 4">
    <name type="scientific">Marinobacterium aestuarii</name>
    <dbReference type="NCBI Taxonomy" id="1821621"/>
    <lineage>
        <taxon>Bacteria</taxon>
        <taxon>Pseudomonadati</taxon>
        <taxon>Pseudomonadota</taxon>
        <taxon>Gammaproteobacteria</taxon>
        <taxon>Oceanospirillales</taxon>
        <taxon>Oceanospirillaceae</taxon>
        <taxon>Marinobacterium</taxon>
    </lineage>
</organism>
<dbReference type="RefSeq" id="WP_067381599.1">
    <property type="nucleotide sequence ID" value="NZ_CP015839.1"/>
</dbReference>
<feature type="transmembrane region" description="Helical" evidence="1">
    <location>
        <begin position="336"/>
        <end position="355"/>
    </location>
</feature>
<reference evidence="4" key="1">
    <citation type="submission" date="2016-05" db="EMBL/GenBank/DDBJ databases">
        <authorList>
            <person name="Baek K."/>
            <person name="Yang S.-J."/>
        </authorList>
    </citation>
    <scope>NUCLEOTIDE SEQUENCE [LARGE SCALE GENOMIC DNA]</scope>
    <source>
        <strain evidence="4">ST58-10</strain>
    </source>
</reference>